<evidence type="ECO:0000256" key="5">
    <source>
        <dbReference type="ARBA" id="ARBA00022630"/>
    </source>
</evidence>
<comment type="cofactor">
    <cofactor evidence="2">
        <name>FAD</name>
        <dbReference type="ChEBI" id="CHEBI:57692"/>
    </cofactor>
</comment>
<evidence type="ECO:0000313" key="19">
    <source>
        <dbReference type="EMBL" id="KAJ5068588.1"/>
    </source>
</evidence>
<dbReference type="PANTHER" id="PTHR19384">
    <property type="entry name" value="NITRIC OXIDE SYNTHASE-RELATED"/>
    <property type="match status" value="1"/>
</dbReference>
<comment type="similarity">
    <text evidence="4">Belongs to the TYW1 family.</text>
</comment>
<dbReference type="PRINTS" id="PR00369">
    <property type="entry name" value="FLAVODOXIN"/>
</dbReference>
<dbReference type="PANTHER" id="PTHR19384:SF17">
    <property type="entry name" value="NADPH--CYTOCHROME P450 REDUCTASE"/>
    <property type="match status" value="1"/>
</dbReference>
<dbReference type="InterPro" id="IPR029039">
    <property type="entry name" value="Flavoprotein-like_sf"/>
</dbReference>
<dbReference type="InterPro" id="IPR013785">
    <property type="entry name" value="Aldolase_TIM"/>
</dbReference>
<dbReference type="SFLD" id="SFLDG01101">
    <property type="entry name" value="Uncharacterised_Radical_SAM_Su"/>
    <property type="match status" value="1"/>
</dbReference>
<keyword evidence="8" id="KW-0479">Metal-binding</keyword>
<reference evidence="19" key="1">
    <citation type="submission" date="2022-10" db="EMBL/GenBank/DDBJ databases">
        <title>Novel sulphate-reducing endosymbionts in the free-living metamonad Anaeramoeba.</title>
        <authorList>
            <person name="Jerlstrom-Hultqvist J."/>
            <person name="Cepicka I."/>
            <person name="Gallot-Lavallee L."/>
            <person name="Salas-Leiva D."/>
            <person name="Curtis B.A."/>
            <person name="Zahonova K."/>
            <person name="Pipaliya S."/>
            <person name="Dacks J."/>
            <person name="Roger A.J."/>
        </authorList>
    </citation>
    <scope>NUCLEOTIDE SEQUENCE</scope>
    <source>
        <strain evidence="19">BMAN</strain>
    </source>
</reference>
<sequence>MAEAILYEKLDKKQVRCTCCYQRCIIEPKKTGICGVRRNRDGKLYLEIYGYAIAKHIDPIEKKPLHHFYPTSTAYSVGTIGCNFSCSFCQNWHISMATRGVEDIENISLGQSLPPEEIVRLCLKNNCKTIAYTYNEPTIWTEYAFDTASLAKKKGIKNVYVSNGYMSPEAVELLAPVLDAINIDLKAFTNRFYHDLSGVRLSPVLKNIERFYNLGVWVEVTTLLIPDENDSDEEIRNIAKFIASIDVNIPWHISAFHGAYKMSHKSRTPVSTIKRAYKIGKEEGLNYIFGGNISSDSLTATFCPKCNEKLIERWGYSVEVKGIKNGACKKCGTIIPGIWSDTVQNPLKKRPSKEEAKAIIYGSNIDPKVPNSNFFKNSPFDQDHQILIVFGTQTGKAESYALRLVQIMKQNKETEESFDIKVADLADCAPELLASQRVVIFITSTYGEGNPPDNAVNLFKYLSSNLPLHTFSSTNYAVYGLGNTVFSGRYQKFARFIDQRMEDLGGLRIIARGERDDSIKDDDFENWAHKLNKQIRLNQGLKIIQQKTKSVSQVVFLDSNNMQVDDNQQWIDINFENSNLPSNKIDYDNPYSALVLENKELLNAGKDQNNARKCRQILLDISKSGIDYQPGDHVGICPINPQEHVEKFARLLHLDLNQQFKVEPPTKRFNKPLKIFDYLSRFCDITGAPDQHILQLLANYAENSGEKTQLERLATNKKEYEEVVLKNKKNIVDFFDQFKSIKITFQFLYENLPRLAPRFYSIASTPKNDPNKLKIIVQVVEKGICSEYLLQTIPNKSQVMIFLKKTTFKYDSSAPTIMIAAGTGLAAFKGMLDYRATLDPKSLKPLYLFFGCRTRDVDFILKDEIEKFASSNVITKTFFAFSREQKEKVYVQHKIKENASLVKEVIANKGKIMVCGNLPMGKDIRLTLIDIFGKKTFDQLLNQNFYLEECW</sequence>
<dbReference type="InterPro" id="IPR017927">
    <property type="entry name" value="FAD-bd_FR_type"/>
</dbReference>
<dbReference type="GO" id="GO:0016491">
    <property type="term" value="F:oxidoreductase activity"/>
    <property type="evidence" value="ECO:0007669"/>
    <property type="project" value="UniProtKB-KW"/>
</dbReference>
<dbReference type="NCBIfam" id="TIGR04337">
    <property type="entry name" value="AmmeMemoSam_rS"/>
    <property type="match status" value="1"/>
</dbReference>
<dbReference type="InterPro" id="IPR003097">
    <property type="entry name" value="CysJ-like_FAD-binding"/>
</dbReference>
<comment type="caution">
    <text evidence="19">The sequence shown here is derived from an EMBL/GenBank/DDBJ whole genome shotgun (WGS) entry which is preliminary data.</text>
</comment>
<keyword evidence="13" id="KW-0411">Iron-sulfur</keyword>
<keyword evidence="5" id="KW-0285">Flavoprotein</keyword>
<dbReference type="SUPFAM" id="SSF63380">
    <property type="entry name" value="Riboflavin synthase domain-like"/>
    <property type="match status" value="1"/>
</dbReference>
<evidence type="ECO:0000256" key="10">
    <source>
        <dbReference type="ARBA" id="ARBA00022857"/>
    </source>
</evidence>
<dbReference type="PRINTS" id="PR00371">
    <property type="entry name" value="FPNCR"/>
</dbReference>
<accession>A0A9Q0LBK9</accession>
<feature type="domain" description="Flavodoxin-like" evidence="16">
    <location>
        <begin position="386"/>
        <end position="532"/>
    </location>
</feature>
<organism evidence="19 20">
    <name type="scientific">Anaeramoeba ignava</name>
    <name type="common">Anaerobic marine amoeba</name>
    <dbReference type="NCBI Taxonomy" id="1746090"/>
    <lineage>
        <taxon>Eukaryota</taxon>
        <taxon>Metamonada</taxon>
        <taxon>Anaeramoebidae</taxon>
        <taxon>Anaeramoeba</taxon>
    </lineage>
</organism>
<dbReference type="Gene3D" id="3.40.50.360">
    <property type="match status" value="1"/>
</dbReference>
<dbReference type="AlphaFoldDB" id="A0A9Q0LBK9"/>
<evidence type="ECO:0000259" key="17">
    <source>
        <dbReference type="PROSITE" id="PS51384"/>
    </source>
</evidence>
<keyword evidence="15" id="KW-0175">Coiled coil</keyword>
<keyword evidence="10" id="KW-0521">NADP</keyword>
<evidence type="ECO:0000256" key="15">
    <source>
        <dbReference type="SAM" id="Coils"/>
    </source>
</evidence>
<dbReference type="SUPFAM" id="SSF52218">
    <property type="entry name" value="Flavoproteins"/>
    <property type="match status" value="1"/>
</dbReference>
<evidence type="ECO:0000259" key="16">
    <source>
        <dbReference type="PROSITE" id="PS50902"/>
    </source>
</evidence>
<dbReference type="OrthoDB" id="1856718at2759"/>
<evidence type="ECO:0000256" key="13">
    <source>
        <dbReference type="ARBA" id="ARBA00023014"/>
    </source>
</evidence>
<dbReference type="InterPro" id="IPR001094">
    <property type="entry name" value="Flavdoxin-like"/>
</dbReference>
<dbReference type="SUPFAM" id="SSF102114">
    <property type="entry name" value="Radical SAM enzymes"/>
    <property type="match status" value="1"/>
</dbReference>
<evidence type="ECO:0000256" key="1">
    <source>
        <dbReference type="ARBA" id="ARBA00001917"/>
    </source>
</evidence>
<dbReference type="PROSITE" id="PS50902">
    <property type="entry name" value="FLAVODOXIN_LIKE"/>
    <property type="match status" value="1"/>
</dbReference>
<proteinExistence type="inferred from homology"/>
<dbReference type="GO" id="GO:0046872">
    <property type="term" value="F:metal ion binding"/>
    <property type="evidence" value="ECO:0007669"/>
    <property type="project" value="UniProtKB-KW"/>
</dbReference>
<dbReference type="GO" id="GO:0050660">
    <property type="term" value="F:flavin adenine dinucleotide binding"/>
    <property type="evidence" value="ECO:0007669"/>
    <property type="project" value="TreeGrafter"/>
</dbReference>
<dbReference type="GO" id="GO:0051536">
    <property type="term" value="F:iron-sulfur cluster binding"/>
    <property type="evidence" value="ECO:0007669"/>
    <property type="project" value="UniProtKB-KW"/>
</dbReference>
<dbReference type="Pfam" id="PF00258">
    <property type="entry name" value="Flavodoxin_1"/>
    <property type="match status" value="1"/>
</dbReference>
<comment type="pathway">
    <text evidence="3">tRNA modification; wybutosine-tRNA(Phe) biosynthesis.</text>
</comment>
<dbReference type="GO" id="GO:0005829">
    <property type="term" value="C:cytosol"/>
    <property type="evidence" value="ECO:0007669"/>
    <property type="project" value="TreeGrafter"/>
</dbReference>
<evidence type="ECO:0000256" key="11">
    <source>
        <dbReference type="ARBA" id="ARBA00023002"/>
    </source>
</evidence>
<dbReference type="GO" id="GO:0010181">
    <property type="term" value="F:FMN binding"/>
    <property type="evidence" value="ECO:0007669"/>
    <property type="project" value="InterPro"/>
</dbReference>
<dbReference type="InterPro" id="IPR001709">
    <property type="entry name" value="Flavoprot_Pyr_Nucl_cyt_Rdtase"/>
</dbReference>
<dbReference type="InterPro" id="IPR027596">
    <property type="entry name" value="AmmeMemoSam_rS"/>
</dbReference>
<dbReference type="InterPro" id="IPR039261">
    <property type="entry name" value="FNR_nucleotide-bd"/>
</dbReference>
<name>A0A9Q0LBK9_ANAIG</name>
<keyword evidence="20" id="KW-1185">Reference proteome</keyword>
<evidence type="ECO:0000256" key="7">
    <source>
        <dbReference type="ARBA" id="ARBA00022691"/>
    </source>
</evidence>
<evidence type="ECO:0000256" key="6">
    <source>
        <dbReference type="ARBA" id="ARBA00022643"/>
    </source>
</evidence>
<dbReference type="PROSITE" id="PS51918">
    <property type="entry name" value="RADICAL_SAM"/>
    <property type="match status" value="1"/>
</dbReference>
<evidence type="ECO:0000256" key="9">
    <source>
        <dbReference type="ARBA" id="ARBA00022827"/>
    </source>
</evidence>
<comment type="function">
    <text evidence="14">Probable component of the wybutosine biosynthesis pathway. Wybutosine is a hyper modified guanosine with a tricyclic base found at the 3'-position adjacent to the anticodon of eukaryotic phenylalanine tRNA. Catalyzes the condensation of N-methylguanine with 2 carbon atoms from pyruvate to form the tricyclic 4-demethylwyosine, an intermediate in wybutosine biosynthesis.</text>
</comment>
<feature type="coiled-coil region" evidence="15">
    <location>
        <begin position="703"/>
        <end position="730"/>
    </location>
</feature>
<dbReference type="SUPFAM" id="SSF52343">
    <property type="entry name" value="Ferredoxin reductase-like, C-terminal NADP-linked domain"/>
    <property type="match status" value="1"/>
</dbReference>
<dbReference type="Proteomes" id="UP001149090">
    <property type="component" value="Unassembled WGS sequence"/>
</dbReference>
<evidence type="ECO:0000256" key="12">
    <source>
        <dbReference type="ARBA" id="ARBA00023004"/>
    </source>
</evidence>
<dbReference type="InterPro" id="IPR007197">
    <property type="entry name" value="rSAM"/>
</dbReference>
<evidence type="ECO:0000256" key="2">
    <source>
        <dbReference type="ARBA" id="ARBA00001974"/>
    </source>
</evidence>
<dbReference type="Pfam" id="PF00667">
    <property type="entry name" value="FAD_binding_1"/>
    <property type="match status" value="1"/>
</dbReference>
<dbReference type="InterPro" id="IPR058240">
    <property type="entry name" value="rSAM_sf"/>
</dbReference>
<evidence type="ECO:0000256" key="8">
    <source>
        <dbReference type="ARBA" id="ARBA00022723"/>
    </source>
</evidence>
<dbReference type="Gene3D" id="2.40.30.10">
    <property type="entry name" value="Translation factors"/>
    <property type="match status" value="1"/>
</dbReference>
<comment type="cofactor">
    <cofactor evidence="1">
        <name>FMN</name>
        <dbReference type="ChEBI" id="CHEBI:58210"/>
    </cofactor>
</comment>
<dbReference type="InterPro" id="IPR001433">
    <property type="entry name" value="OxRdtase_FAD/NAD-bd"/>
</dbReference>
<keyword evidence="11" id="KW-0560">Oxidoreductase</keyword>
<feature type="domain" description="FAD-binding FR-type" evidence="17">
    <location>
        <begin position="588"/>
        <end position="811"/>
    </location>
</feature>
<dbReference type="Pfam" id="PF00175">
    <property type="entry name" value="NAD_binding_1"/>
    <property type="match status" value="1"/>
</dbReference>
<evidence type="ECO:0000256" key="4">
    <source>
        <dbReference type="ARBA" id="ARBA00010115"/>
    </source>
</evidence>
<keyword evidence="12" id="KW-0408">Iron</keyword>
<dbReference type="Gene3D" id="1.20.990.10">
    <property type="entry name" value="NADPH-cytochrome p450 Reductase, Chain A, domain 3"/>
    <property type="match status" value="1"/>
</dbReference>
<feature type="domain" description="Radical SAM core" evidence="18">
    <location>
        <begin position="67"/>
        <end position="292"/>
    </location>
</feature>
<dbReference type="InterPro" id="IPR017938">
    <property type="entry name" value="Riboflavin_synthase-like_b-brl"/>
</dbReference>
<dbReference type="CDD" id="cd01335">
    <property type="entry name" value="Radical_SAM"/>
    <property type="match status" value="1"/>
</dbReference>
<evidence type="ECO:0000256" key="14">
    <source>
        <dbReference type="ARBA" id="ARBA00025368"/>
    </source>
</evidence>
<dbReference type="Gene3D" id="3.20.20.70">
    <property type="entry name" value="Aldolase class I"/>
    <property type="match status" value="1"/>
</dbReference>
<dbReference type="Gene3D" id="3.40.50.80">
    <property type="entry name" value="Nucleotide-binding domain of ferredoxin-NADP reductase (FNR) module"/>
    <property type="match status" value="1"/>
</dbReference>
<evidence type="ECO:0000313" key="20">
    <source>
        <dbReference type="Proteomes" id="UP001149090"/>
    </source>
</evidence>
<dbReference type="SFLD" id="SFLDS00029">
    <property type="entry name" value="Radical_SAM"/>
    <property type="match status" value="1"/>
</dbReference>
<keyword evidence="6" id="KW-0288">FMN</keyword>
<keyword evidence="9" id="KW-0274">FAD</keyword>
<dbReference type="InterPro" id="IPR008254">
    <property type="entry name" value="Flavodoxin/NO_synth"/>
</dbReference>
<gene>
    <name evidence="19" type="ORF">M0811_02530</name>
</gene>
<dbReference type="Pfam" id="PF04055">
    <property type="entry name" value="Radical_SAM"/>
    <property type="match status" value="1"/>
</dbReference>
<dbReference type="PROSITE" id="PS51384">
    <property type="entry name" value="FAD_FR"/>
    <property type="match status" value="1"/>
</dbReference>
<keyword evidence="7" id="KW-0949">S-adenosyl-L-methionine</keyword>
<evidence type="ECO:0000256" key="3">
    <source>
        <dbReference type="ARBA" id="ARBA00004797"/>
    </source>
</evidence>
<dbReference type="EMBL" id="JAPDFW010000114">
    <property type="protein sequence ID" value="KAJ5068588.1"/>
    <property type="molecule type" value="Genomic_DNA"/>
</dbReference>
<dbReference type="InterPro" id="IPR023173">
    <property type="entry name" value="NADPH_Cyt_P450_Rdtase_alpha"/>
</dbReference>
<evidence type="ECO:0000259" key="18">
    <source>
        <dbReference type="PROSITE" id="PS51918"/>
    </source>
</evidence>
<protein>
    <submittedName>
        <fullName evidence="19">Flavodoxin family protein</fullName>
    </submittedName>
</protein>